<dbReference type="InterPro" id="IPR003594">
    <property type="entry name" value="HATPase_dom"/>
</dbReference>
<keyword evidence="3" id="KW-0418">Kinase</keyword>
<dbReference type="SUPFAM" id="SSF55874">
    <property type="entry name" value="ATPase domain of HSP90 chaperone/DNA topoisomerase II/histidine kinase"/>
    <property type="match status" value="1"/>
</dbReference>
<dbReference type="AlphaFoldDB" id="A0A4U8YWV0"/>
<evidence type="ECO:0000313" key="4">
    <source>
        <dbReference type="Proteomes" id="UP000507962"/>
    </source>
</evidence>
<dbReference type="EMBL" id="CAADHO010000009">
    <property type="protein sequence ID" value="VFQ46502.1"/>
    <property type="molecule type" value="Genomic_DNA"/>
</dbReference>
<dbReference type="GO" id="GO:0004674">
    <property type="term" value="F:protein serine/threonine kinase activity"/>
    <property type="evidence" value="ECO:0007669"/>
    <property type="project" value="UniProtKB-KW"/>
</dbReference>
<proteinExistence type="predicted"/>
<sequence length="138" mass="14981">MPGPGPIINEQCLDVTSDLNVLSDVRRFLRDVFAGIADDPVNRMELAANEVAANIIRHAYKGAPGHAIVIRAQVGPDRICVSFFDHGAPFDPEQVPAPLFDGSQEGGFGLFIVSEVVDEFRYLPSAEGNRTTLCIFLP</sequence>
<gene>
    <name evidence="3" type="ORF">MSL71_41690</name>
</gene>
<accession>A0A4U8YWV0</accession>
<dbReference type="PANTHER" id="PTHR35526:SF3">
    <property type="entry name" value="ANTI-SIGMA-F FACTOR RSBW"/>
    <property type="match status" value="1"/>
</dbReference>
<dbReference type="Pfam" id="PF13581">
    <property type="entry name" value="HATPase_c_2"/>
    <property type="match status" value="1"/>
</dbReference>
<dbReference type="CDD" id="cd16936">
    <property type="entry name" value="HATPase_RsbW-like"/>
    <property type="match status" value="1"/>
</dbReference>
<dbReference type="Gene3D" id="3.30.565.10">
    <property type="entry name" value="Histidine kinase-like ATPase, C-terminal domain"/>
    <property type="match status" value="1"/>
</dbReference>
<feature type="domain" description="Histidine kinase/HSP90-like ATPase" evidence="2">
    <location>
        <begin position="16"/>
        <end position="134"/>
    </location>
</feature>
<keyword evidence="4" id="KW-1185">Reference proteome</keyword>
<dbReference type="RefSeq" id="WP_180144322.1">
    <property type="nucleotide sequence ID" value="NZ_CAADHO010000009.1"/>
</dbReference>
<name>A0A4U8YWV0_9BACT</name>
<protein>
    <submittedName>
        <fullName evidence="3">Histidine kinase-like atpase c-terminal domain</fullName>
    </submittedName>
</protein>
<dbReference type="Proteomes" id="UP000507962">
    <property type="component" value="Unassembled WGS sequence"/>
</dbReference>
<reference evidence="3 4" key="1">
    <citation type="submission" date="2019-03" db="EMBL/GenBank/DDBJ databases">
        <authorList>
            <person name="Nijsse B."/>
        </authorList>
    </citation>
    <scope>NUCLEOTIDE SEQUENCE [LARGE SCALE GENOMIC DNA]</scope>
    <source>
        <strain evidence="3">Desulfoluna butyratoxydans MSL71</strain>
    </source>
</reference>
<dbReference type="InterPro" id="IPR050267">
    <property type="entry name" value="Anti-sigma-factor_SerPK"/>
</dbReference>
<dbReference type="InterPro" id="IPR036890">
    <property type="entry name" value="HATPase_C_sf"/>
</dbReference>
<keyword evidence="3" id="KW-0808">Transferase</keyword>
<evidence type="ECO:0000313" key="3">
    <source>
        <dbReference type="EMBL" id="VFQ46502.1"/>
    </source>
</evidence>
<keyword evidence="1" id="KW-0723">Serine/threonine-protein kinase</keyword>
<evidence type="ECO:0000256" key="1">
    <source>
        <dbReference type="ARBA" id="ARBA00022527"/>
    </source>
</evidence>
<dbReference type="PANTHER" id="PTHR35526">
    <property type="entry name" value="ANTI-SIGMA-F FACTOR RSBW-RELATED"/>
    <property type="match status" value="1"/>
</dbReference>
<organism evidence="3 4">
    <name type="scientific">Desulfoluna butyratoxydans</name>
    <dbReference type="NCBI Taxonomy" id="231438"/>
    <lineage>
        <taxon>Bacteria</taxon>
        <taxon>Pseudomonadati</taxon>
        <taxon>Thermodesulfobacteriota</taxon>
        <taxon>Desulfobacteria</taxon>
        <taxon>Desulfobacterales</taxon>
        <taxon>Desulfolunaceae</taxon>
        <taxon>Desulfoluna</taxon>
    </lineage>
</organism>
<evidence type="ECO:0000259" key="2">
    <source>
        <dbReference type="Pfam" id="PF13581"/>
    </source>
</evidence>